<evidence type="ECO:0000313" key="7">
    <source>
        <dbReference type="EMBL" id="GAE35039.1"/>
    </source>
</evidence>
<dbReference type="RefSeq" id="WP_035664231.1">
    <property type="nucleotide sequence ID" value="NZ_BAUV01000013.1"/>
</dbReference>
<evidence type="ECO:0000259" key="6">
    <source>
        <dbReference type="Pfam" id="PF04893"/>
    </source>
</evidence>
<feature type="domain" description="Yip1" evidence="6">
    <location>
        <begin position="23"/>
        <end position="220"/>
    </location>
</feature>
<keyword evidence="2 5" id="KW-0812">Transmembrane</keyword>
<protein>
    <recommendedName>
        <fullName evidence="6">Yip1 domain-containing protein</fullName>
    </recommendedName>
</protein>
<sequence length="227" mass="24770">MSETVKETQEQVPGNRKPSILKFITQPTEQFYVMKENPKVLIPLLLVTVVYAVWAAVFTFLSDFEILMGGASVDEAALLEGMESFIRMSTLITTLFVPIVGALIGALIMWIAVKLTAGDATYKQMFSLNVFIMLIGGIGLVLNVLLTTLFNLNPAQMITGLTVFFDPFEPIYALVSLFEVFSIWAIILTVMGLRIVASMKPATAWIVTLIITVGGAFISFLTAGAGM</sequence>
<dbReference type="Proteomes" id="UP000018896">
    <property type="component" value="Unassembled WGS sequence"/>
</dbReference>
<name>W4QUN6_HALA3</name>
<accession>W4QUN6</accession>
<comment type="caution">
    <text evidence="7">The sequence shown here is derived from an EMBL/GenBank/DDBJ whole genome shotgun (WGS) entry which is preliminary data.</text>
</comment>
<organism evidence="7 8">
    <name type="scientific">Halalkalibacter akibai (strain ATCC 43226 / DSM 21942 / CIP 109018 / JCM 9157 / 1139)</name>
    <name type="common">Bacillus akibai</name>
    <dbReference type="NCBI Taxonomy" id="1236973"/>
    <lineage>
        <taxon>Bacteria</taxon>
        <taxon>Bacillati</taxon>
        <taxon>Bacillota</taxon>
        <taxon>Bacilli</taxon>
        <taxon>Bacillales</taxon>
        <taxon>Bacillaceae</taxon>
        <taxon>Halalkalibacter</taxon>
    </lineage>
</organism>
<feature type="transmembrane region" description="Helical" evidence="5">
    <location>
        <begin position="91"/>
        <end position="113"/>
    </location>
</feature>
<dbReference type="eggNOG" id="ENOG5033CY2">
    <property type="taxonomic scope" value="Bacteria"/>
</dbReference>
<gene>
    <name evidence="7" type="ORF">JCM9157_2132</name>
</gene>
<evidence type="ECO:0000256" key="5">
    <source>
        <dbReference type="SAM" id="Phobius"/>
    </source>
</evidence>
<feature type="transmembrane region" description="Helical" evidence="5">
    <location>
        <begin position="170"/>
        <end position="193"/>
    </location>
</feature>
<dbReference type="Pfam" id="PF04893">
    <property type="entry name" value="Yip1"/>
    <property type="match status" value="1"/>
</dbReference>
<evidence type="ECO:0000256" key="4">
    <source>
        <dbReference type="ARBA" id="ARBA00023136"/>
    </source>
</evidence>
<dbReference type="AlphaFoldDB" id="W4QUN6"/>
<evidence type="ECO:0000256" key="1">
    <source>
        <dbReference type="ARBA" id="ARBA00004141"/>
    </source>
</evidence>
<keyword evidence="8" id="KW-1185">Reference proteome</keyword>
<feature type="transmembrane region" description="Helical" evidence="5">
    <location>
        <begin position="125"/>
        <end position="150"/>
    </location>
</feature>
<dbReference type="EMBL" id="BAUV01000013">
    <property type="protein sequence ID" value="GAE35039.1"/>
    <property type="molecule type" value="Genomic_DNA"/>
</dbReference>
<evidence type="ECO:0000313" key="8">
    <source>
        <dbReference type="Proteomes" id="UP000018896"/>
    </source>
</evidence>
<dbReference type="InterPro" id="IPR006977">
    <property type="entry name" value="Yip1_dom"/>
</dbReference>
<feature type="transmembrane region" description="Helical" evidence="5">
    <location>
        <begin position="205"/>
        <end position="225"/>
    </location>
</feature>
<keyword evidence="4 5" id="KW-0472">Membrane</keyword>
<reference evidence="7 8" key="1">
    <citation type="journal article" date="2014" name="Genome Announc.">
        <title>Draft Genome Sequences of Three Alkaliphilic Bacillus Strains, Bacillus wakoensis JCM 9140T, Bacillus akibai JCM 9157T, and Bacillus hemicellulosilyticus JCM 9152T.</title>
        <authorList>
            <person name="Yuki M."/>
            <person name="Oshima K."/>
            <person name="Suda W."/>
            <person name="Oshida Y."/>
            <person name="Kitamura K."/>
            <person name="Iida T."/>
            <person name="Hattori M."/>
            <person name="Ohkuma M."/>
        </authorList>
    </citation>
    <scope>NUCLEOTIDE SEQUENCE [LARGE SCALE GENOMIC DNA]</scope>
    <source>
        <strain evidence="7 8">JCM 9157</strain>
    </source>
</reference>
<dbReference type="STRING" id="1236973.JCM9157_2132"/>
<evidence type="ECO:0000256" key="2">
    <source>
        <dbReference type="ARBA" id="ARBA00022692"/>
    </source>
</evidence>
<proteinExistence type="predicted"/>
<feature type="transmembrane region" description="Helical" evidence="5">
    <location>
        <begin position="40"/>
        <end position="61"/>
    </location>
</feature>
<evidence type="ECO:0000256" key="3">
    <source>
        <dbReference type="ARBA" id="ARBA00022989"/>
    </source>
</evidence>
<keyword evidence="3 5" id="KW-1133">Transmembrane helix</keyword>
<dbReference type="GO" id="GO:0016020">
    <property type="term" value="C:membrane"/>
    <property type="evidence" value="ECO:0007669"/>
    <property type="project" value="UniProtKB-SubCell"/>
</dbReference>
<comment type="subcellular location">
    <subcellularLocation>
        <location evidence="1">Membrane</location>
        <topology evidence="1">Multi-pass membrane protein</topology>
    </subcellularLocation>
</comment>
<dbReference type="OrthoDB" id="2940219at2"/>